<dbReference type="PRINTS" id="PR00813">
    <property type="entry name" value="BCTERIALGSPG"/>
</dbReference>
<evidence type="ECO:0000313" key="17">
    <source>
        <dbReference type="Proteomes" id="UP000243022"/>
    </source>
</evidence>
<sequence length="137" mass="14922">MKQKGFSLLEIMVVIAILGLLAALIVPNVIGASDSANRQKARTDIVSLENALAQYRLDNGVYPTTEQGLQALVEEPQIDPPRNYRRGGYIARLPNDPYGNAYLMLNPGEYGDIDIFSAGPDGQAGTEDDIGNWNLED</sequence>
<dbReference type="SUPFAM" id="SSF54523">
    <property type="entry name" value="Pili subunits"/>
    <property type="match status" value="1"/>
</dbReference>
<dbReference type="InterPro" id="IPR010054">
    <property type="entry name" value="Type2_sec_GspG"/>
</dbReference>
<dbReference type="EMBL" id="PYVF01000014">
    <property type="protein sequence ID" value="PTB89538.1"/>
    <property type="molecule type" value="Genomic_DNA"/>
</dbReference>
<dbReference type="Pfam" id="PF08334">
    <property type="entry name" value="T2SSG"/>
    <property type="match status" value="1"/>
</dbReference>
<comment type="subcellular location">
    <subcellularLocation>
        <location evidence="1">Cell inner membrane</location>
        <topology evidence="1">Single-pass membrane protein</topology>
    </subcellularLocation>
</comment>
<dbReference type="Proteomes" id="UP000243022">
    <property type="component" value="Unassembled WGS sequence"/>
</dbReference>
<dbReference type="InterPro" id="IPR000983">
    <property type="entry name" value="Bac_GSPG_pilin"/>
</dbReference>
<dbReference type="GO" id="GO:0015627">
    <property type="term" value="C:type II protein secretion system complex"/>
    <property type="evidence" value="ECO:0007669"/>
    <property type="project" value="InterPro"/>
</dbReference>
<evidence type="ECO:0000256" key="7">
    <source>
        <dbReference type="ARBA" id="ARBA00022692"/>
    </source>
</evidence>
<evidence type="ECO:0000256" key="4">
    <source>
        <dbReference type="ARBA" id="ARBA00022475"/>
    </source>
</evidence>
<name>A0A2T4CP40_9GAMM</name>
<dbReference type="EMBL" id="PYVS01000003">
    <property type="protein sequence ID" value="PTB83272.1"/>
    <property type="molecule type" value="Genomic_DNA"/>
</dbReference>
<evidence type="ECO:0000256" key="10">
    <source>
        <dbReference type="SAM" id="MobiDB-lite"/>
    </source>
</evidence>
<dbReference type="Pfam" id="PF07963">
    <property type="entry name" value="N_methyl"/>
    <property type="match status" value="1"/>
</dbReference>
<dbReference type="Proteomes" id="UP000242087">
    <property type="component" value="Unassembled WGS sequence"/>
</dbReference>
<protein>
    <recommendedName>
        <fullName evidence="3">Type II secretion system core protein G</fullName>
    </recommendedName>
</protein>
<keyword evidence="9" id="KW-0472">Membrane</keyword>
<dbReference type="AlphaFoldDB" id="A0A2T4CP40"/>
<dbReference type="InterPro" id="IPR012902">
    <property type="entry name" value="N_methyl_site"/>
</dbReference>
<dbReference type="Gene3D" id="3.30.700.10">
    <property type="entry name" value="Glycoprotein, Type 4 Pilin"/>
    <property type="match status" value="1"/>
</dbReference>
<feature type="domain" description="Type II secretion system protein GspG C-terminal" evidence="11">
    <location>
        <begin position="28"/>
        <end position="133"/>
    </location>
</feature>
<evidence type="ECO:0000256" key="3">
    <source>
        <dbReference type="ARBA" id="ARBA00020042"/>
    </source>
</evidence>
<gene>
    <name evidence="12" type="primary">gspG</name>
    <name evidence="14" type="ORF">C9927_01740</name>
    <name evidence="13" type="ORF">C9928_04190</name>
    <name evidence="12" type="ORF">C9986_00465</name>
</gene>
<evidence type="ECO:0000313" key="12">
    <source>
        <dbReference type="EMBL" id="PTB83272.1"/>
    </source>
</evidence>
<evidence type="ECO:0000259" key="11">
    <source>
        <dbReference type="Pfam" id="PF08334"/>
    </source>
</evidence>
<keyword evidence="6" id="KW-0997">Cell inner membrane</keyword>
<evidence type="ECO:0000313" key="16">
    <source>
        <dbReference type="Proteomes" id="UP000242087"/>
    </source>
</evidence>
<dbReference type="EMBL" id="PYVG01000017">
    <property type="protein sequence ID" value="PTB89281.1"/>
    <property type="molecule type" value="Genomic_DNA"/>
</dbReference>
<keyword evidence="5" id="KW-0488">Methylation</keyword>
<dbReference type="PANTHER" id="PTHR30093:SF44">
    <property type="entry name" value="TYPE II SECRETION SYSTEM CORE PROTEIN G"/>
    <property type="match status" value="1"/>
</dbReference>
<evidence type="ECO:0000256" key="1">
    <source>
        <dbReference type="ARBA" id="ARBA00004377"/>
    </source>
</evidence>
<evidence type="ECO:0000256" key="5">
    <source>
        <dbReference type="ARBA" id="ARBA00022481"/>
    </source>
</evidence>
<evidence type="ECO:0000256" key="9">
    <source>
        <dbReference type="ARBA" id="ARBA00023136"/>
    </source>
</evidence>
<keyword evidence="7" id="KW-0812">Transmembrane</keyword>
<evidence type="ECO:0000313" key="13">
    <source>
        <dbReference type="EMBL" id="PTB89281.1"/>
    </source>
</evidence>
<evidence type="ECO:0000256" key="8">
    <source>
        <dbReference type="ARBA" id="ARBA00022989"/>
    </source>
</evidence>
<keyword evidence="8" id="KW-1133">Transmembrane helix</keyword>
<reference evidence="15 16" key="1">
    <citation type="submission" date="2018-03" db="EMBL/GenBank/DDBJ databases">
        <title>Cross-interface Injection: A General Nanoliter Liquid Handling Method Applied to Single Cells Genome Amplification Automated Nanoliter Liquid Handling Applied to Single Cell Multiple Displacement Amplification.</title>
        <authorList>
            <person name="Yun J."/>
            <person name="Xu P."/>
            <person name="Xu J."/>
            <person name="Dai X."/>
            <person name="Wang Y."/>
            <person name="Zheng X."/>
            <person name="Cao C."/>
            <person name="Yi Q."/>
            <person name="Zhu Y."/>
            <person name="Wang L."/>
            <person name="Dong Z."/>
            <person name="Huang Y."/>
            <person name="Huang L."/>
            <person name="Du W."/>
        </authorList>
    </citation>
    <scope>NUCLEOTIDE SEQUENCE [LARGE SCALE GENOMIC DNA]</scope>
    <source>
        <strain evidence="14 16">A12-4</strain>
        <strain evidence="13 15">A9-4</strain>
        <strain evidence="12 17">Z-E1-2</strain>
    </source>
</reference>
<dbReference type="NCBIfam" id="TIGR01710">
    <property type="entry name" value="typeII_sec_gspG"/>
    <property type="match status" value="1"/>
</dbReference>
<comment type="similarity">
    <text evidence="2">Belongs to the GSP G family.</text>
</comment>
<organism evidence="12 17">
    <name type="scientific">Pseudidiomarina aestuarii</name>
    <dbReference type="NCBI Taxonomy" id="624146"/>
    <lineage>
        <taxon>Bacteria</taxon>
        <taxon>Pseudomonadati</taxon>
        <taxon>Pseudomonadota</taxon>
        <taxon>Gammaproteobacteria</taxon>
        <taxon>Alteromonadales</taxon>
        <taxon>Idiomarinaceae</taxon>
        <taxon>Pseudidiomarina</taxon>
    </lineage>
</organism>
<dbReference type="PROSITE" id="PS00409">
    <property type="entry name" value="PROKAR_NTER_METHYL"/>
    <property type="match status" value="1"/>
</dbReference>
<evidence type="ECO:0000313" key="14">
    <source>
        <dbReference type="EMBL" id="PTB89538.1"/>
    </source>
</evidence>
<evidence type="ECO:0000256" key="2">
    <source>
        <dbReference type="ARBA" id="ARBA00009984"/>
    </source>
</evidence>
<evidence type="ECO:0000256" key="6">
    <source>
        <dbReference type="ARBA" id="ARBA00022519"/>
    </source>
</evidence>
<accession>A0A2T4CP40</accession>
<feature type="compositionally biased region" description="Acidic residues" evidence="10">
    <location>
        <begin position="126"/>
        <end position="137"/>
    </location>
</feature>
<dbReference type="GO" id="GO:0015628">
    <property type="term" value="P:protein secretion by the type II secretion system"/>
    <property type="evidence" value="ECO:0007669"/>
    <property type="project" value="InterPro"/>
</dbReference>
<comment type="caution">
    <text evidence="12">The sequence shown here is derived from an EMBL/GenBank/DDBJ whole genome shotgun (WGS) entry which is preliminary data.</text>
</comment>
<dbReference type="PANTHER" id="PTHR30093">
    <property type="entry name" value="GENERAL SECRETION PATHWAY PROTEIN G"/>
    <property type="match status" value="1"/>
</dbReference>
<keyword evidence="4" id="KW-1003">Cell membrane</keyword>
<dbReference type="InterPro" id="IPR045584">
    <property type="entry name" value="Pilin-like"/>
</dbReference>
<dbReference type="NCBIfam" id="TIGR02532">
    <property type="entry name" value="IV_pilin_GFxxxE"/>
    <property type="match status" value="1"/>
</dbReference>
<evidence type="ECO:0000313" key="15">
    <source>
        <dbReference type="Proteomes" id="UP000241514"/>
    </source>
</evidence>
<feature type="region of interest" description="Disordered" evidence="10">
    <location>
        <begin position="118"/>
        <end position="137"/>
    </location>
</feature>
<proteinExistence type="inferred from homology"/>
<dbReference type="InterPro" id="IPR013545">
    <property type="entry name" value="T2SS_protein-GspG_C"/>
</dbReference>
<dbReference type="GO" id="GO:0005886">
    <property type="term" value="C:plasma membrane"/>
    <property type="evidence" value="ECO:0007669"/>
    <property type="project" value="UniProtKB-SubCell"/>
</dbReference>
<dbReference type="Proteomes" id="UP000241514">
    <property type="component" value="Unassembled WGS sequence"/>
</dbReference>